<dbReference type="Proteomes" id="UP001185135">
    <property type="component" value="Segment"/>
</dbReference>
<name>A0AA95J2E4_9VIRU</name>
<gene>
    <name evidence="1" type="ORF">pkur_cds_675</name>
</gene>
<accession>A0AA95J2E4</accession>
<sequence length="375" mass="41842">MAKANGYGDDACALSRMPREIIDSIVSHLNSGCDVASLSTAIGQNASYWLFKHTRVRPLAWLRASAPIEVVKALLESDLPHSASLSFDWVEAAAAGGRLDVFMYLHALAGVDVAYQVRVYGWVCMKRKRRRPIFEKMRALLKAAVVGRGGSDIIGYILCLYDPPHFRSRRLFNSGILIRLSRHAINHRHDALDVLEALHSHDKRGKCGCTKKLACDAARADRPDILEWMVDYGCSATADAVQTTCLTLVKRDPYNKPRSRFAVVYRRTYPWSTDWDDMALAAVRARATASLAWLAPRADRVRLIDTICRLDDRSCRERIVLIMDGALARTALKLFLSALFDLTGCPSVAWMTTPWRLTLLGIMAIRAAAKTHKAS</sequence>
<organism evidence="1 2">
    <name type="scientific">Pandoravirus kuranda</name>
    <dbReference type="NCBI Taxonomy" id="3019033"/>
    <lineage>
        <taxon>Viruses</taxon>
        <taxon>Pandoravirus</taxon>
    </lineage>
</organism>
<evidence type="ECO:0000313" key="1">
    <source>
        <dbReference type="EMBL" id="WBR14849.1"/>
    </source>
</evidence>
<dbReference type="EMBL" id="ON887157">
    <property type="protein sequence ID" value="WBR14849.1"/>
    <property type="molecule type" value="Genomic_DNA"/>
</dbReference>
<evidence type="ECO:0000313" key="2">
    <source>
        <dbReference type="Proteomes" id="UP001185135"/>
    </source>
</evidence>
<reference evidence="1" key="1">
    <citation type="submission" date="2022-06" db="EMBL/GenBank/DDBJ databases">
        <authorList>
            <person name="Legendre M."/>
            <person name="Claverie J.-M."/>
            <person name="Alempic J.-M."/>
            <person name="Abergel C."/>
        </authorList>
    </citation>
    <scope>NUCLEOTIDE SEQUENCE</scope>
    <source>
        <strain evidence="1">Kuranda</strain>
    </source>
</reference>
<protein>
    <submittedName>
        <fullName evidence="1">Uncharacterized protein</fullName>
    </submittedName>
</protein>
<proteinExistence type="predicted"/>